<evidence type="ECO:0000256" key="2">
    <source>
        <dbReference type="ARBA" id="ARBA00022741"/>
    </source>
</evidence>
<dbReference type="SUPFAM" id="SSF55931">
    <property type="entry name" value="Glutamine synthetase/guanido kinase"/>
    <property type="match status" value="1"/>
</dbReference>
<feature type="binding site" evidence="6 7">
    <location>
        <begin position="178"/>
        <end position="182"/>
    </location>
    <ligand>
        <name>ATP</name>
        <dbReference type="ChEBI" id="CHEBI:30616"/>
    </ligand>
</feature>
<dbReference type="InterPro" id="IPR023660">
    <property type="entry name" value="Arg_Kinase"/>
</dbReference>
<keyword evidence="1 6" id="KW-0808">Transferase</keyword>
<dbReference type="GO" id="GO:0005524">
    <property type="term" value="F:ATP binding"/>
    <property type="evidence" value="ECO:0007669"/>
    <property type="project" value="UniProtKB-UniRule"/>
</dbReference>
<dbReference type="GO" id="GO:1990424">
    <property type="term" value="F:protein arginine kinase activity"/>
    <property type="evidence" value="ECO:0007669"/>
    <property type="project" value="UniProtKB-EC"/>
</dbReference>
<dbReference type="Proteomes" id="UP000237797">
    <property type="component" value="Unassembled WGS sequence"/>
</dbReference>
<keyword evidence="11" id="KW-1185">Reference proteome</keyword>
<sequence length="357" mass="40282">MSLHRYIRNSVSEWMRGKGPQSDIVISSRVRIARNLADLPFPTVADEHQAKEVLHRVEQVYRRGRDNPVLSDAKWISMADLTDLEKRVLVEKHLISLNMAEESRHGAVILSGNEAVSIMVNEEDHLRIQCLFPGFQLVDAWRLADQLDDWFEKRLNYAFDEKCGFLTSCPTNVGTGIRASVMVHLPALAMAEQLNRLLPAITQVGLAVRGIYGEGSEALGNLYQVSNQVTLGLTEDEILDKLQGVVQQLIQHEKNARAHLMEISPVQLEDRVYRSYGILANARVIDSKEAMSRLSDVRLGVDLGLIRDVSAHVMNELMVITQPGFLQHQAGQVLTPEERDKRRAALIRERLAQEKRS</sequence>
<reference evidence="10 11" key="1">
    <citation type="submission" date="2018-03" db="EMBL/GenBank/DDBJ databases">
        <title>Genomic Encyclopedia of Archaeal and Bacterial Type Strains, Phase II (KMG-II): from individual species to whole genera.</title>
        <authorList>
            <person name="Goeker M."/>
        </authorList>
    </citation>
    <scope>NUCLEOTIDE SEQUENCE [LARGE SCALE GENOMIC DNA]</scope>
    <source>
        <strain evidence="10 11">DSM 44946</strain>
    </source>
</reference>
<feature type="domain" description="Phosphagen kinase C-terminal" evidence="9">
    <location>
        <begin position="24"/>
        <end position="256"/>
    </location>
</feature>
<dbReference type="Gene3D" id="3.30.590.10">
    <property type="entry name" value="Glutamine synthetase/guanido kinase, catalytic domain"/>
    <property type="match status" value="1"/>
</dbReference>
<dbReference type="PROSITE" id="PS00112">
    <property type="entry name" value="PHOSPHAGEN_KINASE"/>
    <property type="match status" value="1"/>
</dbReference>
<evidence type="ECO:0000313" key="11">
    <source>
        <dbReference type="Proteomes" id="UP000237797"/>
    </source>
</evidence>
<comment type="activity regulation">
    <text evidence="6">Appears to be allosterically activated by the binding of pArg-containing polypeptides to the pArg-binding pocket localized in the C-terminal domain of McsB.</text>
</comment>
<evidence type="ECO:0000256" key="1">
    <source>
        <dbReference type="ARBA" id="ARBA00022679"/>
    </source>
</evidence>
<keyword evidence="6" id="KW-0021">Allosteric enzyme</keyword>
<feature type="binding site" evidence="6 7">
    <location>
        <position position="127"/>
    </location>
    <ligand>
        <name>ATP</name>
        <dbReference type="ChEBI" id="CHEBI:30616"/>
    </ligand>
</feature>
<dbReference type="Pfam" id="PF00217">
    <property type="entry name" value="ATP-gua_Ptrans"/>
    <property type="match status" value="1"/>
</dbReference>
<evidence type="ECO:0000259" key="9">
    <source>
        <dbReference type="PROSITE" id="PS51510"/>
    </source>
</evidence>
<evidence type="ECO:0000256" key="7">
    <source>
        <dbReference type="PROSITE-ProRule" id="PRU00843"/>
    </source>
</evidence>
<protein>
    <recommendedName>
        <fullName evidence="6">Protein-arginine kinase</fullName>
        <ecNumber evidence="6">2.7.14.1</ecNumber>
    </recommendedName>
</protein>
<dbReference type="GO" id="GO:0004111">
    <property type="term" value="F:creatine kinase activity"/>
    <property type="evidence" value="ECO:0007669"/>
    <property type="project" value="InterPro"/>
</dbReference>
<feature type="binding site" evidence="6 7">
    <location>
        <begin position="209"/>
        <end position="214"/>
    </location>
    <ligand>
        <name>ATP</name>
        <dbReference type="ChEBI" id="CHEBI:30616"/>
    </ligand>
</feature>
<dbReference type="PROSITE" id="PS51510">
    <property type="entry name" value="PHOSPHAGEN_KINASE_C"/>
    <property type="match status" value="1"/>
</dbReference>
<dbReference type="InterPro" id="IPR022414">
    <property type="entry name" value="ATP-guanido_PTrfase_cat"/>
</dbReference>
<comment type="function">
    <text evidence="6">Catalyzes the specific phosphorylation of arginine residues in proteins.</text>
</comment>
<dbReference type="PANTHER" id="PTHR11547">
    <property type="entry name" value="ARGININE OR CREATINE KINASE"/>
    <property type="match status" value="1"/>
</dbReference>
<evidence type="ECO:0000256" key="8">
    <source>
        <dbReference type="RuleBase" id="RU000505"/>
    </source>
</evidence>
<dbReference type="AlphaFoldDB" id="A0A2T0LBH2"/>
<dbReference type="EC" id="2.7.14.1" evidence="6"/>
<dbReference type="GO" id="GO:0046314">
    <property type="term" value="P:phosphocreatine biosynthetic process"/>
    <property type="evidence" value="ECO:0007669"/>
    <property type="project" value="InterPro"/>
</dbReference>
<dbReference type="EMBL" id="PVNE01000027">
    <property type="protein sequence ID" value="PRX39258.1"/>
    <property type="molecule type" value="Genomic_DNA"/>
</dbReference>
<comment type="catalytic activity">
    <reaction evidence="5 6">
        <text>L-arginyl-[protein] + ATP = N(omega)-phospho-L-arginyl-[protein] + ADP + H(+)</text>
        <dbReference type="Rhea" id="RHEA:43384"/>
        <dbReference type="Rhea" id="RHEA-COMP:10532"/>
        <dbReference type="Rhea" id="RHEA-COMP:10533"/>
        <dbReference type="ChEBI" id="CHEBI:15378"/>
        <dbReference type="ChEBI" id="CHEBI:29965"/>
        <dbReference type="ChEBI" id="CHEBI:30616"/>
        <dbReference type="ChEBI" id="CHEBI:83226"/>
        <dbReference type="ChEBI" id="CHEBI:456216"/>
        <dbReference type="EC" id="2.7.14.1"/>
    </reaction>
</comment>
<comment type="caution">
    <text evidence="10">The sequence shown here is derived from an EMBL/GenBank/DDBJ whole genome shotgun (WGS) entry which is preliminary data.</text>
</comment>
<dbReference type="RefSeq" id="WP_106346255.1">
    <property type="nucleotide sequence ID" value="NZ_PVNE01000027.1"/>
</dbReference>
<evidence type="ECO:0000256" key="3">
    <source>
        <dbReference type="ARBA" id="ARBA00022777"/>
    </source>
</evidence>
<evidence type="ECO:0000256" key="4">
    <source>
        <dbReference type="ARBA" id="ARBA00022840"/>
    </source>
</evidence>
<dbReference type="OrthoDB" id="9791353at2"/>
<organism evidence="10 11">
    <name type="scientific">Planifilum fimeticola</name>
    <dbReference type="NCBI Taxonomy" id="201975"/>
    <lineage>
        <taxon>Bacteria</taxon>
        <taxon>Bacillati</taxon>
        <taxon>Bacillota</taxon>
        <taxon>Bacilli</taxon>
        <taxon>Bacillales</taxon>
        <taxon>Thermoactinomycetaceae</taxon>
        <taxon>Planifilum</taxon>
    </lineage>
</organism>
<dbReference type="InterPro" id="IPR000749">
    <property type="entry name" value="ATP-guanido_PTrfase"/>
</dbReference>
<evidence type="ECO:0000256" key="5">
    <source>
        <dbReference type="ARBA" id="ARBA00051816"/>
    </source>
</evidence>
<dbReference type="CDD" id="cd07930">
    <property type="entry name" value="bacterial_phosphagen_kinase"/>
    <property type="match status" value="1"/>
</dbReference>
<proteinExistence type="inferred from homology"/>
<dbReference type="PANTHER" id="PTHR11547:SF38">
    <property type="entry name" value="ARGININE KINASE 1-RELATED"/>
    <property type="match status" value="1"/>
</dbReference>
<dbReference type="NCBIfam" id="NF002195">
    <property type="entry name" value="PRK01059.1-5"/>
    <property type="match status" value="1"/>
</dbReference>
<dbReference type="InterPro" id="IPR014746">
    <property type="entry name" value="Gln_synth/guanido_kin_cat_dom"/>
</dbReference>
<keyword evidence="2 6" id="KW-0547">Nucleotide-binding</keyword>
<accession>A0A2T0LBH2</accession>
<dbReference type="FunFam" id="3.30.590.10:FF:000007">
    <property type="entry name" value="Protein-arginine kinase"/>
    <property type="match status" value="1"/>
</dbReference>
<dbReference type="InterPro" id="IPR022415">
    <property type="entry name" value="ATP-guanido_PTrfase_AS"/>
</dbReference>
<evidence type="ECO:0000313" key="10">
    <source>
        <dbReference type="EMBL" id="PRX39258.1"/>
    </source>
</evidence>
<keyword evidence="3 6" id="KW-0418">Kinase</keyword>
<comment type="similarity">
    <text evidence="6 7 8">Belongs to the ATP:guanido phosphotransferase family.</text>
</comment>
<dbReference type="GO" id="GO:0005615">
    <property type="term" value="C:extracellular space"/>
    <property type="evidence" value="ECO:0007669"/>
    <property type="project" value="TreeGrafter"/>
</dbReference>
<feature type="short sequence motif" description="RDXXRA motif of the pArg binding pocket involved in allosteric regulation" evidence="6">
    <location>
        <begin position="339"/>
        <end position="344"/>
    </location>
</feature>
<evidence type="ECO:0000256" key="6">
    <source>
        <dbReference type="HAMAP-Rule" id="MF_00602"/>
    </source>
</evidence>
<feature type="binding site" evidence="6 7">
    <location>
        <position position="93"/>
    </location>
    <ligand>
        <name>ATP</name>
        <dbReference type="ChEBI" id="CHEBI:30616"/>
    </ligand>
</feature>
<name>A0A2T0LBH2_9BACL</name>
<keyword evidence="4 6" id="KW-0067">ATP-binding</keyword>
<feature type="binding site" evidence="6 7">
    <location>
        <begin position="27"/>
        <end position="31"/>
    </location>
    <ligand>
        <name>ATP</name>
        <dbReference type="ChEBI" id="CHEBI:30616"/>
    </ligand>
</feature>
<dbReference type="HAMAP" id="MF_00602">
    <property type="entry name" value="Prot_Arg_kinase"/>
    <property type="match status" value="1"/>
</dbReference>
<gene>
    <name evidence="6" type="primary">mcsB</name>
    <name evidence="10" type="ORF">CLV97_12741</name>
</gene>
<dbReference type="NCBIfam" id="NF002194">
    <property type="entry name" value="PRK01059.1-4"/>
    <property type="match status" value="1"/>
</dbReference>